<dbReference type="InterPro" id="IPR027417">
    <property type="entry name" value="P-loop_NTPase"/>
</dbReference>
<proteinExistence type="predicted"/>
<dbReference type="InterPro" id="IPR003593">
    <property type="entry name" value="AAA+_ATPase"/>
</dbReference>
<organism evidence="7 8">
    <name type="scientific">Collinsella aerofaciens</name>
    <dbReference type="NCBI Taxonomy" id="74426"/>
    <lineage>
        <taxon>Bacteria</taxon>
        <taxon>Bacillati</taxon>
        <taxon>Actinomycetota</taxon>
        <taxon>Coriobacteriia</taxon>
        <taxon>Coriobacteriales</taxon>
        <taxon>Coriobacteriaceae</taxon>
        <taxon>Collinsella</taxon>
    </lineage>
</organism>
<dbReference type="InterPro" id="IPR005670">
    <property type="entry name" value="PstB-like"/>
</dbReference>
<dbReference type="CDD" id="cd03260">
    <property type="entry name" value="ABC_PstB_phosphate_transporter"/>
    <property type="match status" value="1"/>
</dbReference>
<evidence type="ECO:0000313" key="8">
    <source>
        <dbReference type="Proteomes" id="UP000095454"/>
    </source>
</evidence>
<dbReference type="EC" id="3.6.3.27" evidence="7"/>
<evidence type="ECO:0000256" key="2">
    <source>
        <dbReference type="ARBA" id="ARBA00022741"/>
    </source>
</evidence>
<keyword evidence="1" id="KW-0813">Transport</keyword>
<protein>
    <submittedName>
        <fullName evidence="7">Phosphate import ATP-binding protein PstB 3</fullName>
        <ecNumber evidence="7">3.6.3.27</ecNumber>
    </submittedName>
</protein>
<feature type="domain" description="ABC transporter" evidence="6">
    <location>
        <begin position="46"/>
        <end position="286"/>
    </location>
</feature>
<name>A0A174IQF2_9ACTN</name>
<dbReference type="NCBIfam" id="TIGR00972">
    <property type="entry name" value="3a0107s01c2"/>
    <property type="match status" value="1"/>
</dbReference>
<reference evidence="7 8" key="1">
    <citation type="submission" date="2015-09" db="EMBL/GenBank/DDBJ databases">
        <authorList>
            <consortium name="Pathogen Informatics"/>
        </authorList>
    </citation>
    <scope>NUCLEOTIDE SEQUENCE [LARGE SCALE GENOMIC DNA]</scope>
    <source>
        <strain evidence="7 8">2789STDY5834902</strain>
    </source>
</reference>
<evidence type="ECO:0000256" key="5">
    <source>
        <dbReference type="SAM" id="MobiDB-lite"/>
    </source>
</evidence>
<keyword evidence="4" id="KW-1278">Translocase</keyword>
<sequence length="291" mass="31954">MTAAAAVEPTELEELMEAQAEAAHEREVGDATRPTAEDLAASPTRIDVEGLDLFYGDHHALKDVNIKIRDKQITSFIGPSGCGKSTLLRCFNRMNDGIKDCRIEGKIALDGQDILGDCDICRLRQRVGMVFQRPNPFPMSIYDNVAYGPRGMGVRDRAVLDELVEDSLRRAALWDEVKDKLKESGLGLSGGQQQRLCIARALAVQPDILLMDEPTSALDPVSTLVVEQLACELKETCTLVVVTHNMQQAARISDSVAFFLLGELVEHAPTAQLFKNPTDPRTADYLTGRFG</sequence>
<dbReference type="Gene3D" id="3.40.50.300">
    <property type="entry name" value="P-loop containing nucleotide triphosphate hydrolases"/>
    <property type="match status" value="1"/>
</dbReference>
<dbReference type="GO" id="GO:0016887">
    <property type="term" value="F:ATP hydrolysis activity"/>
    <property type="evidence" value="ECO:0007669"/>
    <property type="project" value="InterPro"/>
</dbReference>
<dbReference type="GO" id="GO:0005315">
    <property type="term" value="F:phosphate transmembrane transporter activity"/>
    <property type="evidence" value="ECO:0007669"/>
    <property type="project" value="InterPro"/>
</dbReference>
<dbReference type="GO" id="GO:0005524">
    <property type="term" value="F:ATP binding"/>
    <property type="evidence" value="ECO:0007669"/>
    <property type="project" value="UniProtKB-KW"/>
</dbReference>
<dbReference type="InterPro" id="IPR017871">
    <property type="entry name" value="ABC_transporter-like_CS"/>
</dbReference>
<keyword evidence="3 7" id="KW-0067">ATP-binding</keyword>
<dbReference type="PROSITE" id="PS00211">
    <property type="entry name" value="ABC_TRANSPORTER_1"/>
    <property type="match status" value="1"/>
</dbReference>
<evidence type="ECO:0000313" key="7">
    <source>
        <dbReference type="EMBL" id="CUO87797.1"/>
    </source>
</evidence>
<accession>A0A174IQF2</accession>
<feature type="region of interest" description="Disordered" evidence="5">
    <location>
        <begin position="19"/>
        <end position="41"/>
    </location>
</feature>
<keyword evidence="2" id="KW-0547">Nucleotide-binding</keyword>
<dbReference type="GO" id="GO:0035435">
    <property type="term" value="P:phosphate ion transmembrane transport"/>
    <property type="evidence" value="ECO:0007669"/>
    <property type="project" value="InterPro"/>
</dbReference>
<dbReference type="Pfam" id="PF00005">
    <property type="entry name" value="ABC_tran"/>
    <property type="match status" value="1"/>
</dbReference>
<dbReference type="PANTHER" id="PTHR43423">
    <property type="entry name" value="ABC TRANSPORTER I FAMILY MEMBER 17"/>
    <property type="match status" value="1"/>
</dbReference>
<gene>
    <name evidence="7" type="primary">pstB3_1</name>
    <name evidence="7" type="ORF">ERS852514_00363</name>
</gene>
<dbReference type="Proteomes" id="UP000095454">
    <property type="component" value="Unassembled WGS sequence"/>
</dbReference>
<dbReference type="PANTHER" id="PTHR43423:SF1">
    <property type="entry name" value="ABC TRANSPORTER I FAMILY MEMBER 17"/>
    <property type="match status" value="1"/>
</dbReference>
<dbReference type="RefSeq" id="WP_216594985.1">
    <property type="nucleotide sequence ID" value="NZ_CABIXX010000004.1"/>
</dbReference>
<dbReference type="PROSITE" id="PS50893">
    <property type="entry name" value="ABC_TRANSPORTER_2"/>
    <property type="match status" value="1"/>
</dbReference>
<dbReference type="InterPro" id="IPR003439">
    <property type="entry name" value="ABC_transporter-like_ATP-bd"/>
</dbReference>
<dbReference type="AlphaFoldDB" id="A0A174IQF2"/>
<evidence type="ECO:0000256" key="1">
    <source>
        <dbReference type="ARBA" id="ARBA00022448"/>
    </source>
</evidence>
<dbReference type="GO" id="GO:0016020">
    <property type="term" value="C:membrane"/>
    <property type="evidence" value="ECO:0007669"/>
    <property type="project" value="InterPro"/>
</dbReference>
<dbReference type="EMBL" id="CZAQ01000004">
    <property type="protein sequence ID" value="CUO87797.1"/>
    <property type="molecule type" value="Genomic_DNA"/>
</dbReference>
<evidence type="ECO:0000256" key="3">
    <source>
        <dbReference type="ARBA" id="ARBA00022840"/>
    </source>
</evidence>
<dbReference type="SMART" id="SM00382">
    <property type="entry name" value="AAA"/>
    <property type="match status" value="1"/>
</dbReference>
<evidence type="ECO:0000259" key="6">
    <source>
        <dbReference type="PROSITE" id="PS50893"/>
    </source>
</evidence>
<keyword evidence="7" id="KW-0378">Hydrolase</keyword>
<dbReference type="SUPFAM" id="SSF52540">
    <property type="entry name" value="P-loop containing nucleoside triphosphate hydrolases"/>
    <property type="match status" value="1"/>
</dbReference>
<evidence type="ECO:0000256" key="4">
    <source>
        <dbReference type="ARBA" id="ARBA00022967"/>
    </source>
</evidence>